<evidence type="ECO:0000313" key="3">
    <source>
        <dbReference type="Proteomes" id="UP000006281"/>
    </source>
</evidence>
<dbReference type="HOGENOM" id="CLU_1757500_0_0_11"/>
<evidence type="ECO:0008006" key="4">
    <source>
        <dbReference type="Google" id="ProtNLM"/>
    </source>
</evidence>
<name>K0K3L5_SACES</name>
<keyword evidence="1" id="KW-0238">DNA-binding</keyword>
<evidence type="ECO:0000313" key="2">
    <source>
        <dbReference type="EMBL" id="CCH32162.1"/>
    </source>
</evidence>
<dbReference type="KEGG" id="sesp:BN6_48910"/>
<organism evidence="2 3">
    <name type="scientific">Saccharothrix espanaensis (strain ATCC 51144 / DSM 44229 / JCM 9112 / NBRC 15066 / NRRL 15764)</name>
    <dbReference type="NCBI Taxonomy" id="1179773"/>
    <lineage>
        <taxon>Bacteria</taxon>
        <taxon>Bacillati</taxon>
        <taxon>Actinomycetota</taxon>
        <taxon>Actinomycetes</taxon>
        <taxon>Pseudonocardiales</taxon>
        <taxon>Pseudonocardiaceae</taxon>
        <taxon>Saccharothrix</taxon>
    </lineage>
</organism>
<dbReference type="STRING" id="1179773.BN6_48910"/>
<dbReference type="EMBL" id="HE804045">
    <property type="protein sequence ID" value="CCH32162.1"/>
    <property type="molecule type" value="Genomic_DNA"/>
</dbReference>
<dbReference type="GO" id="GO:0003677">
    <property type="term" value="F:DNA binding"/>
    <property type="evidence" value="ECO:0007669"/>
    <property type="project" value="UniProtKB-KW"/>
</dbReference>
<dbReference type="InterPro" id="IPR010998">
    <property type="entry name" value="Integrase_recombinase_N"/>
</dbReference>
<protein>
    <recommendedName>
        <fullName evidence="4">Core-binding (CB) domain-containing protein</fullName>
    </recommendedName>
</protein>
<gene>
    <name evidence="2" type="ordered locus">BN6_48910</name>
</gene>
<dbReference type="PATRIC" id="fig|1179773.3.peg.4906"/>
<keyword evidence="3" id="KW-1185">Reference proteome</keyword>
<sequence length="148" mass="16519">MSDLRRRLMEGRVDLERVGAVTTAAGKLPPFVVTNPAGVEVEPVTRYLRDLALSDMSPLTSRSYGYDLLRWFRVLWELEVDWERATGSEVDVLVGWMKTARNPQRRRTRPAGTAPGTVNLRTGKPALAEGYAPRTINHCLTAVYGFSA</sequence>
<dbReference type="eggNOG" id="COG4973">
    <property type="taxonomic scope" value="Bacteria"/>
</dbReference>
<dbReference type="Proteomes" id="UP000006281">
    <property type="component" value="Chromosome"/>
</dbReference>
<reference evidence="2 3" key="1">
    <citation type="journal article" date="2012" name="BMC Genomics">
        <title>Complete genome sequence of Saccharothrix espanaensis DSM 44229T and comparison to the other completely sequenced Pseudonocardiaceae.</title>
        <authorList>
            <person name="Strobel T."/>
            <person name="Al-Dilaimi A."/>
            <person name="Blom J."/>
            <person name="Gessner A."/>
            <person name="Kalinowski J."/>
            <person name="Luzhetska M."/>
            <person name="Puhler A."/>
            <person name="Szczepanowski R."/>
            <person name="Bechthold A."/>
            <person name="Ruckert C."/>
        </authorList>
    </citation>
    <scope>NUCLEOTIDE SEQUENCE [LARGE SCALE GENOMIC DNA]</scope>
    <source>
        <strain evidence="3">ATCC 51144 / DSM 44229 / JCM 9112 / NBRC 15066 / NRRL 15764</strain>
    </source>
</reference>
<evidence type="ECO:0000256" key="1">
    <source>
        <dbReference type="ARBA" id="ARBA00023125"/>
    </source>
</evidence>
<proteinExistence type="predicted"/>
<dbReference type="Gene3D" id="1.10.150.130">
    <property type="match status" value="1"/>
</dbReference>
<accession>K0K3L5</accession>
<dbReference type="AlphaFoldDB" id="K0K3L5"/>